<proteinExistence type="inferred from homology"/>
<dbReference type="GeneID" id="81426466"/>
<dbReference type="Proteomes" id="UP001149163">
    <property type="component" value="Unassembled WGS sequence"/>
</dbReference>
<dbReference type="PANTHER" id="PTHR15929:SF0">
    <property type="entry name" value="STORE-OPERATED CALCIUM ENTRY-ASSOCIATED REGULATORY FACTOR"/>
    <property type="match status" value="1"/>
</dbReference>
<keyword evidence="12 15" id="KW-0472">Membrane</keyword>
<evidence type="ECO:0000256" key="7">
    <source>
        <dbReference type="ARBA" id="ARBA00022729"/>
    </source>
</evidence>
<dbReference type="EMBL" id="JAPQKN010000003">
    <property type="protein sequence ID" value="KAJ5166384.1"/>
    <property type="molecule type" value="Genomic_DNA"/>
</dbReference>
<dbReference type="Pfam" id="PF06682">
    <property type="entry name" value="SARAF"/>
    <property type="match status" value="1"/>
</dbReference>
<evidence type="ECO:0000256" key="3">
    <source>
        <dbReference type="ARBA" id="ARBA00016584"/>
    </source>
</evidence>
<feature type="transmembrane region" description="Helical" evidence="15">
    <location>
        <begin position="177"/>
        <end position="196"/>
    </location>
</feature>
<evidence type="ECO:0000256" key="1">
    <source>
        <dbReference type="ARBA" id="ARBA00004115"/>
    </source>
</evidence>
<keyword evidence="5" id="KW-0109">Calcium transport</keyword>
<evidence type="ECO:0000256" key="12">
    <source>
        <dbReference type="ARBA" id="ARBA00023136"/>
    </source>
</evidence>
<dbReference type="OrthoDB" id="20303at2759"/>
<evidence type="ECO:0000256" key="14">
    <source>
        <dbReference type="SAM" id="MobiDB-lite"/>
    </source>
</evidence>
<dbReference type="GO" id="GO:0005789">
    <property type="term" value="C:endoplasmic reticulum membrane"/>
    <property type="evidence" value="ECO:0007669"/>
    <property type="project" value="UniProtKB-SubCell"/>
</dbReference>
<keyword evidence="10 15" id="KW-1133">Transmembrane helix</keyword>
<feature type="compositionally biased region" description="Low complexity" evidence="14">
    <location>
        <begin position="238"/>
        <end position="254"/>
    </location>
</feature>
<dbReference type="RefSeq" id="XP_056542845.1">
    <property type="nucleotide sequence ID" value="XM_056687290.1"/>
</dbReference>
<evidence type="ECO:0000256" key="11">
    <source>
        <dbReference type="ARBA" id="ARBA00023065"/>
    </source>
</evidence>
<comment type="similarity">
    <text evidence="2">Belongs to the SARAF family.</text>
</comment>
<organism evidence="17 18">
    <name type="scientific">Penicillium canariense</name>
    <dbReference type="NCBI Taxonomy" id="189055"/>
    <lineage>
        <taxon>Eukaryota</taxon>
        <taxon>Fungi</taxon>
        <taxon>Dikarya</taxon>
        <taxon>Ascomycota</taxon>
        <taxon>Pezizomycotina</taxon>
        <taxon>Eurotiomycetes</taxon>
        <taxon>Eurotiomycetidae</taxon>
        <taxon>Eurotiales</taxon>
        <taxon>Aspergillaceae</taxon>
        <taxon>Penicillium</taxon>
    </lineage>
</organism>
<evidence type="ECO:0000256" key="5">
    <source>
        <dbReference type="ARBA" id="ARBA00022568"/>
    </source>
</evidence>
<dbReference type="PANTHER" id="PTHR15929">
    <property type="entry name" value="STORE-OPERATED CALCIUM ENTRY-ASSOCIATED REGULATORY FACTOR"/>
    <property type="match status" value="1"/>
</dbReference>
<feature type="chain" id="PRO_5040959630" description="Store-operated calcium entry-associated regulatory factor" evidence="16">
    <location>
        <begin position="20"/>
        <end position="321"/>
    </location>
</feature>
<dbReference type="InterPro" id="IPR009567">
    <property type="entry name" value="SARAF"/>
</dbReference>
<evidence type="ECO:0000313" key="17">
    <source>
        <dbReference type="EMBL" id="KAJ5166384.1"/>
    </source>
</evidence>
<protein>
    <recommendedName>
        <fullName evidence="3">Store-operated calcium entry-associated regulatory factor</fullName>
    </recommendedName>
    <alternativeName>
        <fullName evidence="13">Transmembrane protein 66</fullName>
    </alternativeName>
</protein>
<evidence type="ECO:0000256" key="16">
    <source>
        <dbReference type="SAM" id="SignalP"/>
    </source>
</evidence>
<dbReference type="GO" id="GO:0006816">
    <property type="term" value="P:calcium ion transport"/>
    <property type="evidence" value="ECO:0007669"/>
    <property type="project" value="UniProtKB-KW"/>
</dbReference>
<evidence type="ECO:0000256" key="15">
    <source>
        <dbReference type="SAM" id="Phobius"/>
    </source>
</evidence>
<keyword evidence="8" id="KW-0256">Endoplasmic reticulum</keyword>
<evidence type="ECO:0000256" key="8">
    <source>
        <dbReference type="ARBA" id="ARBA00022824"/>
    </source>
</evidence>
<evidence type="ECO:0000256" key="2">
    <source>
        <dbReference type="ARBA" id="ARBA00006833"/>
    </source>
</evidence>
<keyword evidence="6 15" id="KW-0812">Transmembrane</keyword>
<keyword evidence="11" id="KW-0406">Ion transport</keyword>
<feature type="region of interest" description="Disordered" evidence="14">
    <location>
        <begin position="282"/>
        <end position="321"/>
    </location>
</feature>
<keyword evidence="18" id="KW-1185">Reference proteome</keyword>
<keyword evidence="7 16" id="KW-0732">Signal</keyword>
<dbReference type="GO" id="GO:2001256">
    <property type="term" value="P:regulation of store-operated calcium entry"/>
    <property type="evidence" value="ECO:0007669"/>
    <property type="project" value="InterPro"/>
</dbReference>
<keyword evidence="9" id="KW-0106">Calcium</keyword>
<evidence type="ECO:0000256" key="10">
    <source>
        <dbReference type="ARBA" id="ARBA00022989"/>
    </source>
</evidence>
<sequence>MHWLAPAVATLLLSSPAVCDRSQKPPGKDAILLSNVQALTLRANRETTSRRVSAIPQLSCIGPSKKICDLYQIEVMRCANEGYDYDAEDVQWTCSAPLPPEFKLGATDVVCEGYRNSEDKWVLKGSCGVEYRMLLTEQGEKRFGKARNGYDWSQLMGNAKKSSGWGWKSVVESIGDLIFFGIFAAVFLFIVGRMLADCFGLRRNRGDRTPGRRWGWGGGGGGGGGGDGYYPGPPPPYSSGCSDDSPSWGSGSRPAAQGWRPGFWTGAASGAAAAYHLGRRAANNNTNTNNYNSGEGSSQTRSSPSFSTTSTSTGFGSTRRR</sequence>
<accession>A0A9W9I4G0</accession>
<dbReference type="AlphaFoldDB" id="A0A9W9I4G0"/>
<evidence type="ECO:0000256" key="9">
    <source>
        <dbReference type="ARBA" id="ARBA00022837"/>
    </source>
</evidence>
<evidence type="ECO:0000313" key="18">
    <source>
        <dbReference type="Proteomes" id="UP001149163"/>
    </source>
</evidence>
<gene>
    <name evidence="17" type="ORF">N7482_005165</name>
</gene>
<evidence type="ECO:0000256" key="13">
    <source>
        <dbReference type="ARBA" id="ARBA00031116"/>
    </source>
</evidence>
<reference evidence="17" key="1">
    <citation type="submission" date="2022-11" db="EMBL/GenBank/DDBJ databases">
        <authorList>
            <person name="Petersen C."/>
        </authorList>
    </citation>
    <scope>NUCLEOTIDE SEQUENCE</scope>
    <source>
        <strain evidence="17">IBT 26290</strain>
    </source>
</reference>
<reference evidence="17" key="2">
    <citation type="journal article" date="2023" name="IMA Fungus">
        <title>Comparative genomic study of the Penicillium genus elucidates a diverse pangenome and 15 lateral gene transfer events.</title>
        <authorList>
            <person name="Petersen C."/>
            <person name="Sorensen T."/>
            <person name="Nielsen M.R."/>
            <person name="Sondergaard T.E."/>
            <person name="Sorensen J.L."/>
            <person name="Fitzpatrick D.A."/>
            <person name="Frisvad J.C."/>
            <person name="Nielsen K.L."/>
        </authorList>
    </citation>
    <scope>NUCLEOTIDE SEQUENCE</scope>
    <source>
        <strain evidence="17">IBT 26290</strain>
    </source>
</reference>
<feature type="region of interest" description="Disordered" evidence="14">
    <location>
        <begin position="225"/>
        <end position="261"/>
    </location>
</feature>
<comment type="subcellular location">
    <subcellularLocation>
        <location evidence="1">Endoplasmic reticulum membrane</location>
        <topology evidence="1">Single-pass type I membrane protein</topology>
    </subcellularLocation>
</comment>
<keyword evidence="4" id="KW-0813">Transport</keyword>
<name>A0A9W9I4G0_9EURO</name>
<evidence type="ECO:0000256" key="6">
    <source>
        <dbReference type="ARBA" id="ARBA00022692"/>
    </source>
</evidence>
<feature type="signal peptide" evidence="16">
    <location>
        <begin position="1"/>
        <end position="19"/>
    </location>
</feature>
<comment type="caution">
    <text evidence="17">The sequence shown here is derived from an EMBL/GenBank/DDBJ whole genome shotgun (WGS) entry which is preliminary data.</text>
</comment>
<evidence type="ECO:0000256" key="4">
    <source>
        <dbReference type="ARBA" id="ARBA00022448"/>
    </source>
</evidence>